<dbReference type="Proteomes" id="UP000075882">
    <property type="component" value="Unassembled WGS sequence"/>
</dbReference>
<protein>
    <submittedName>
        <fullName evidence="1">Uncharacterized protein</fullName>
    </submittedName>
</protein>
<evidence type="ECO:0000313" key="1">
    <source>
        <dbReference type="EnsemblMetazoa" id="ACOM028163-PA.1"/>
    </source>
</evidence>
<sequence>MMIKVQALGLRDALAPTQATRLTRAMGDLARTPAPIAAHIGAKLGLSRVKLRNGAIRYWPSTVYARSKPAASNRLPRTSPTPARSVTGFSPIGSATKFLCFCDVLDMVAGDGGGSPLARSYGQLYTARSDLSWQNLGSYRSGLVPVGQTGLLVTSCRQLRPSNIAPDELQRGGSSWQKLSAQLAPTVAHCAFSTWQL</sequence>
<dbReference type="EnsemblMetazoa" id="ACOM028163-RA">
    <property type="protein sequence ID" value="ACOM028163-PA.1"/>
    <property type="gene ID" value="ACOM028163"/>
</dbReference>
<accession>A0A8W7P9Z1</accession>
<organism evidence="1">
    <name type="scientific">Anopheles coluzzii</name>
    <name type="common">African malaria mosquito</name>
    <dbReference type="NCBI Taxonomy" id="1518534"/>
    <lineage>
        <taxon>Eukaryota</taxon>
        <taxon>Metazoa</taxon>
        <taxon>Ecdysozoa</taxon>
        <taxon>Arthropoda</taxon>
        <taxon>Hexapoda</taxon>
        <taxon>Insecta</taxon>
        <taxon>Pterygota</taxon>
        <taxon>Neoptera</taxon>
        <taxon>Endopterygota</taxon>
        <taxon>Diptera</taxon>
        <taxon>Nematocera</taxon>
        <taxon>Culicoidea</taxon>
        <taxon>Culicidae</taxon>
        <taxon>Anophelinae</taxon>
        <taxon>Anopheles</taxon>
    </lineage>
</organism>
<name>A0A8W7P9Z1_ANOCL</name>
<reference evidence="1" key="1">
    <citation type="submission" date="2022-08" db="UniProtKB">
        <authorList>
            <consortium name="EnsemblMetazoa"/>
        </authorList>
    </citation>
    <scope>IDENTIFICATION</scope>
</reference>
<proteinExistence type="predicted"/>
<dbReference type="AlphaFoldDB" id="A0A8W7P9Z1"/>